<evidence type="ECO:0000256" key="2">
    <source>
        <dbReference type="SAM" id="MobiDB-lite"/>
    </source>
</evidence>
<dbReference type="SMART" id="SM00753">
    <property type="entry name" value="PAM"/>
    <property type="match status" value="1"/>
</dbReference>
<accession>A0A9P8PGN6</accession>
<keyword evidence="1" id="KW-0175">Coiled coil</keyword>
<evidence type="ECO:0000259" key="3">
    <source>
        <dbReference type="PROSITE" id="PS50250"/>
    </source>
</evidence>
<dbReference type="AlphaFoldDB" id="A0A9P8PGN6"/>
<reference evidence="4" key="2">
    <citation type="submission" date="2021-01" db="EMBL/GenBank/DDBJ databases">
        <authorList>
            <person name="Schikora-Tamarit M.A."/>
        </authorList>
    </citation>
    <scope>NUCLEOTIDE SEQUENCE</scope>
    <source>
        <strain evidence="4">CBS6341</strain>
    </source>
</reference>
<dbReference type="PANTHER" id="PTHR10678">
    <property type="entry name" value="26S PROTEASOME NON-ATPASE REGULATORY SUBUNIT 11/COP9 SIGNALOSOME COMPLEX SUBUNIT 2"/>
    <property type="match status" value="1"/>
</dbReference>
<evidence type="ECO:0000313" key="4">
    <source>
        <dbReference type="EMBL" id="KAH3671215.1"/>
    </source>
</evidence>
<keyword evidence="5" id="KW-1185">Reference proteome</keyword>
<sequence length="442" mass="52369">MSDNNEDFMMSEEEISDFEFEDDEADDNDNDGYNSDHNPDDNADFESVDNIEEQNAEALYYKAKHIKQEDPEKSLTIFEKISQLHSNNNGEVEEYRFKALKQSLKIIYKLNDFDRFSLLFDRFFQDFHLQLLNKSYLEQSFNKIIDGYFSLPPDIQLALIESLITKYKCNEKLRIKLLIKKMNVMFELNEFDKILEQLSEIYNELENSTDNLNKNSDILEFYTLELQIYLKLNKLQELKEVYDKSLSIKSIIPHSKINAILKESSGILYLSEESYDEATEEFFESFKNYDEIGDNDKRIKILKYLILGSILNSNNINKFESQEVQFFLKNQEILKYLNLLRAFDSLKFFDFESQFNDLVKNESLVANKDLFLLNIMDKIFKKFKLKFLIHFIKPYKKLSLTKLSNILKVSVDELESIFLNLKHNNQLKNIKLDLISGILYNE</sequence>
<dbReference type="OrthoDB" id="194139at2759"/>
<proteinExistence type="predicted"/>
<comment type="caution">
    <text evidence="4">The sequence shown here is derived from an EMBL/GenBank/DDBJ whole genome shotgun (WGS) entry which is preliminary data.</text>
</comment>
<organism evidence="4 5">
    <name type="scientific">Wickerhamomyces mucosus</name>
    <dbReference type="NCBI Taxonomy" id="1378264"/>
    <lineage>
        <taxon>Eukaryota</taxon>
        <taxon>Fungi</taxon>
        <taxon>Dikarya</taxon>
        <taxon>Ascomycota</taxon>
        <taxon>Saccharomycotina</taxon>
        <taxon>Saccharomycetes</taxon>
        <taxon>Phaffomycetales</taxon>
        <taxon>Wickerhamomycetaceae</taxon>
        <taxon>Wickerhamomyces</taxon>
    </lineage>
</organism>
<feature type="domain" description="PCI" evidence="3">
    <location>
        <begin position="278"/>
        <end position="442"/>
    </location>
</feature>
<protein>
    <recommendedName>
        <fullName evidence="3">PCI domain-containing protein</fullName>
    </recommendedName>
</protein>
<name>A0A9P8PGN6_9ASCO</name>
<dbReference type="InterPro" id="IPR050871">
    <property type="entry name" value="26S_Proteasome/COP9_Components"/>
</dbReference>
<feature type="coiled-coil region" evidence="1">
    <location>
        <begin position="188"/>
        <end position="215"/>
    </location>
</feature>
<dbReference type="Gene3D" id="1.25.40.570">
    <property type="match status" value="1"/>
</dbReference>
<gene>
    <name evidence="4" type="ORF">WICMUC_004732</name>
</gene>
<dbReference type="Proteomes" id="UP000769528">
    <property type="component" value="Unassembled WGS sequence"/>
</dbReference>
<dbReference type="InterPro" id="IPR000717">
    <property type="entry name" value="PCI_dom"/>
</dbReference>
<dbReference type="Pfam" id="PF01399">
    <property type="entry name" value="PCI"/>
    <property type="match status" value="1"/>
</dbReference>
<dbReference type="EMBL" id="JAEUBF010001283">
    <property type="protein sequence ID" value="KAH3671215.1"/>
    <property type="molecule type" value="Genomic_DNA"/>
</dbReference>
<dbReference type="PROSITE" id="PS50250">
    <property type="entry name" value="PCI"/>
    <property type="match status" value="1"/>
</dbReference>
<evidence type="ECO:0000313" key="5">
    <source>
        <dbReference type="Proteomes" id="UP000769528"/>
    </source>
</evidence>
<feature type="compositionally biased region" description="Acidic residues" evidence="2">
    <location>
        <begin position="1"/>
        <end position="30"/>
    </location>
</feature>
<feature type="region of interest" description="Disordered" evidence="2">
    <location>
        <begin position="1"/>
        <end position="45"/>
    </location>
</feature>
<evidence type="ECO:0000256" key="1">
    <source>
        <dbReference type="SAM" id="Coils"/>
    </source>
</evidence>
<reference evidence="4" key="1">
    <citation type="journal article" date="2021" name="Open Biol.">
        <title>Shared evolutionary footprints suggest mitochondrial oxidative damage underlies multiple complex I losses in fungi.</title>
        <authorList>
            <person name="Schikora-Tamarit M.A."/>
            <person name="Marcet-Houben M."/>
            <person name="Nosek J."/>
            <person name="Gabaldon T."/>
        </authorList>
    </citation>
    <scope>NUCLEOTIDE SEQUENCE</scope>
    <source>
        <strain evidence="4">CBS6341</strain>
    </source>
</reference>